<protein>
    <submittedName>
        <fullName evidence="1">Uncharacterized protein</fullName>
    </submittedName>
</protein>
<dbReference type="AlphaFoldDB" id="A0A9Q0V547"/>
<organism evidence="1 2">
    <name type="scientific">Salix purpurea</name>
    <name type="common">Purple osier willow</name>
    <dbReference type="NCBI Taxonomy" id="77065"/>
    <lineage>
        <taxon>Eukaryota</taxon>
        <taxon>Viridiplantae</taxon>
        <taxon>Streptophyta</taxon>
        <taxon>Embryophyta</taxon>
        <taxon>Tracheophyta</taxon>
        <taxon>Spermatophyta</taxon>
        <taxon>Magnoliopsida</taxon>
        <taxon>eudicotyledons</taxon>
        <taxon>Gunneridae</taxon>
        <taxon>Pentapetalae</taxon>
        <taxon>rosids</taxon>
        <taxon>fabids</taxon>
        <taxon>Malpighiales</taxon>
        <taxon>Salicaceae</taxon>
        <taxon>Saliceae</taxon>
        <taxon>Salix</taxon>
    </lineage>
</organism>
<evidence type="ECO:0000313" key="2">
    <source>
        <dbReference type="Proteomes" id="UP001151532"/>
    </source>
</evidence>
<accession>A0A9Q0V547</accession>
<gene>
    <name evidence="1" type="ORF">OIU79_001314</name>
</gene>
<comment type="caution">
    <text evidence="1">The sequence shown here is derived from an EMBL/GenBank/DDBJ whole genome shotgun (WGS) entry which is preliminary data.</text>
</comment>
<dbReference type="OrthoDB" id="650808at2759"/>
<reference evidence="1" key="1">
    <citation type="submission" date="2022-11" db="EMBL/GenBank/DDBJ databases">
        <authorList>
            <person name="Hyden B.L."/>
            <person name="Feng K."/>
            <person name="Yates T."/>
            <person name="Jawdy S."/>
            <person name="Smart L.B."/>
            <person name="Muchero W."/>
        </authorList>
    </citation>
    <scope>NUCLEOTIDE SEQUENCE</scope>
    <source>
        <tissue evidence="1">Shoot tip</tissue>
    </source>
</reference>
<dbReference type="EMBL" id="JAPFFK010000010">
    <property type="protein sequence ID" value="KAJ6741368.1"/>
    <property type="molecule type" value="Genomic_DNA"/>
</dbReference>
<dbReference type="PANTHER" id="PTHR35485:SF4">
    <property type="entry name" value="EXPRESSED PROTEIN"/>
    <property type="match status" value="1"/>
</dbReference>
<name>A0A9Q0V547_SALPP</name>
<dbReference type="Proteomes" id="UP001151532">
    <property type="component" value="Chromosome 7"/>
</dbReference>
<keyword evidence="2" id="KW-1185">Reference proteome</keyword>
<evidence type="ECO:0000313" key="1">
    <source>
        <dbReference type="EMBL" id="KAJ6741368.1"/>
    </source>
</evidence>
<reference evidence="1" key="2">
    <citation type="journal article" date="2023" name="Int. J. Mol. Sci.">
        <title>De Novo Assembly and Annotation of 11 Diverse Shrub Willow (Salix) Genomes Reveals Novel Gene Organization in Sex-Linked Regions.</title>
        <authorList>
            <person name="Hyden B."/>
            <person name="Feng K."/>
            <person name="Yates T.B."/>
            <person name="Jawdy S."/>
            <person name="Cereghino C."/>
            <person name="Smart L.B."/>
            <person name="Muchero W."/>
        </authorList>
    </citation>
    <scope>NUCLEOTIDE SEQUENCE</scope>
    <source>
        <tissue evidence="1">Shoot tip</tissue>
    </source>
</reference>
<proteinExistence type="predicted"/>
<dbReference type="PANTHER" id="PTHR35485">
    <property type="entry name" value="OS01G0888900 PROTEIN"/>
    <property type="match status" value="1"/>
</dbReference>
<sequence length="143" mass="16464">MEGLIPLVYKAFRKKKTRSHYECLSSGAALSYNISNFYIHEAPKSELHLEPSIQKKKSQKKDHRRSWSVQEDFTGGFSSLADRSTAAASPQTKRLVRFVLSACCMLTGKDLVFFHWKLRSWYKRETSLLDFDFCCPSMVSLLS</sequence>